<comment type="caution">
    <text evidence="3">The sequence shown here is derived from an EMBL/GenBank/DDBJ whole genome shotgun (WGS) entry which is preliminary data.</text>
</comment>
<dbReference type="Gene3D" id="2.60.40.650">
    <property type="match status" value="1"/>
</dbReference>
<evidence type="ECO:0000313" key="5">
    <source>
        <dbReference type="Proteomes" id="UP000270112"/>
    </source>
</evidence>
<keyword evidence="4" id="KW-1185">Reference proteome</keyword>
<reference evidence="2 4" key="1">
    <citation type="journal article" date="2018" name="Elife">
        <title>Discovery and characterization of a prevalent human gut bacterial enzyme sufficient for the inactivation of a family of plant toxins.</title>
        <authorList>
            <person name="Koppel N."/>
            <person name="Bisanz J.E."/>
            <person name="Pandelia M.E."/>
            <person name="Turnbaugh P.J."/>
            <person name="Balskus E.P."/>
        </authorList>
    </citation>
    <scope>NUCLEOTIDE SEQUENCE [LARGE SCALE GENOMIC DNA]</scope>
    <source>
        <strain evidence="2 4">DSM 16107</strain>
    </source>
</reference>
<dbReference type="InterPro" id="IPR014756">
    <property type="entry name" value="Ig_E-set"/>
</dbReference>
<dbReference type="InterPro" id="IPR000601">
    <property type="entry name" value="PKD_dom"/>
</dbReference>
<evidence type="ECO:0000259" key="1">
    <source>
        <dbReference type="Pfam" id="PF00801"/>
    </source>
</evidence>
<name>A0A3N0IZF6_9ACTN</name>
<sequence length="92" mass="10349">MIAPQELAVGQTITFQGYADDFDKRIVAMQFSLDEGCTWTTHDVSDTTADLWVHWTYAFTPERPGSYRLKVRSMNEEGRTSPASAVVDFLVA</sequence>
<protein>
    <submittedName>
        <fullName evidence="3">Molybdopterin-binding protein</fullName>
    </submittedName>
</protein>
<dbReference type="Proteomes" id="UP000253817">
    <property type="component" value="Unassembled WGS sequence"/>
</dbReference>
<dbReference type="Pfam" id="PF00801">
    <property type="entry name" value="PKD"/>
    <property type="match status" value="1"/>
</dbReference>
<dbReference type="Proteomes" id="UP000270112">
    <property type="component" value="Unassembled WGS sequence"/>
</dbReference>
<dbReference type="OrthoDB" id="3174659at2"/>
<accession>A0A3N0IZF6</accession>
<dbReference type="EMBL" id="QICC01000019">
    <property type="protein sequence ID" value="RNM42126.1"/>
    <property type="molecule type" value="Genomic_DNA"/>
</dbReference>
<dbReference type="AlphaFoldDB" id="A0A3N0IZF6"/>
<dbReference type="SUPFAM" id="SSF81296">
    <property type="entry name" value="E set domains"/>
    <property type="match status" value="1"/>
</dbReference>
<organism evidence="3 5">
    <name type="scientific">Eggerthella sinensis</name>
    <dbReference type="NCBI Taxonomy" id="242230"/>
    <lineage>
        <taxon>Bacteria</taxon>
        <taxon>Bacillati</taxon>
        <taxon>Actinomycetota</taxon>
        <taxon>Coriobacteriia</taxon>
        <taxon>Eggerthellales</taxon>
        <taxon>Eggerthellaceae</taxon>
        <taxon>Eggerthella</taxon>
    </lineage>
</organism>
<proteinExistence type="predicted"/>
<gene>
    <name evidence="2" type="ORF">C1876_13495</name>
    <name evidence="3" type="ORF">DMP09_06570</name>
</gene>
<feature type="domain" description="PKD" evidence="1">
    <location>
        <begin position="5"/>
        <end position="81"/>
    </location>
</feature>
<evidence type="ECO:0000313" key="4">
    <source>
        <dbReference type="Proteomes" id="UP000253817"/>
    </source>
</evidence>
<dbReference type="RefSeq" id="WP_114547246.1">
    <property type="nucleotide sequence ID" value="NZ_PPTT01000026.1"/>
</dbReference>
<evidence type="ECO:0000313" key="3">
    <source>
        <dbReference type="EMBL" id="RNM42126.1"/>
    </source>
</evidence>
<reference evidence="3" key="3">
    <citation type="journal article" date="2019" name="Microbiol. Resour. Announc.">
        <title>Draft Genome Sequences of Type Strains of Gordonibacter faecihominis, Paraeggerthella hongkongensis, Parvibacter caecicola,Slackia equolifaciens, Slackia faecicanis, and Slackia isoflavoniconvertens.</title>
        <authorList>
            <person name="Danylec N."/>
            <person name="Stoll D.A."/>
            <person name="Dotsch A."/>
            <person name="Huch M."/>
        </authorList>
    </citation>
    <scope>NUCLEOTIDE SEQUENCE</scope>
    <source>
        <strain evidence="3">DSM 16107</strain>
    </source>
</reference>
<reference evidence="5" key="2">
    <citation type="submission" date="2018-05" db="EMBL/GenBank/DDBJ databases">
        <title>Genome Sequencing of selected type strains of the family Eggerthellaceae.</title>
        <authorList>
            <person name="Danylec N."/>
            <person name="Stoll D.A."/>
            <person name="Doetsch A."/>
            <person name="Huch M."/>
        </authorList>
    </citation>
    <scope>NUCLEOTIDE SEQUENCE [LARGE SCALE GENOMIC DNA]</scope>
    <source>
        <strain evidence="5">DSM 16107</strain>
    </source>
</reference>
<dbReference type="EMBL" id="PPTT01000026">
    <property type="protein sequence ID" value="RDB67446.1"/>
    <property type="molecule type" value="Genomic_DNA"/>
</dbReference>
<evidence type="ECO:0000313" key="2">
    <source>
        <dbReference type="EMBL" id="RDB67446.1"/>
    </source>
</evidence>